<evidence type="ECO:0000313" key="2">
    <source>
        <dbReference type="Proteomes" id="UP001281147"/>
    </source>
</evidence>
<feature type="non-terminal residue" evidence="1">
    <location>
        <position position="1"/>
    </location>
</feature>
<dbReference type="Proteomes" id="UP001281147">
    <property type="component" value="Unassembled WGS sequence"/>
</dbReference>
<comment type="caution">
    <text evidence="1">The sequence shown here is derived from an EMBL/GenBank/DDBJ whole genome shotgun (WGS) entry which is preliminary data.</text>
</comment>
<gene>
    <name evidence="1" type="ORF">LTR37_017316</name>
</gene>
<proteinExistence type="predicted"/>
<organism evidence="1 2">
    <name type="scientific">Vermiconidia calcicola</name>
    <dbReference type="NCBI Taxonomy" id="1690605"/>
    <lineage>
        <taxon>Eukaryota</taxon>
        <taxon>Fungi</taxon>
        <taxon>Dikarya</taxon>
        <taxon>Ascomycota</taxon>
        <taxon>Pezizomycotina</taxon>
        <taxon>Dothideomycetes</taxon>
        <taxon>Dothideomycetidae</taxon>
        <taxon>Mycosphaerellales</taxon>
        <taxon>Extremaceae</taxon>
        <taxon>Vermiconidia</taxon>
    </lineage>
</organism>
<dbReference type="EMBL" id="JAUTXU010000222">
    <property type="protein sequence ID" value="KAK3697667.1"/>
    <property type="molecule type" value="Genomic_DNA"/>
</dbReference>
<name>A0ACC3MKA1_9PEZI</name>
<keyword evidence="2" id="KW-1185">Reference proteome</keyword>
<reference evidence="1" key="1">
    <citation type="submission" date="2023-07" db="EMBL/GenBank/DDBJ databases">
        <title>Black Yeasts Isolated from many extreme environments.</title>
        <authorList>
            <person name="Coleine C."/>
            <person name="Stajich J.E."/>
            <person name="Selbmann L."/>
        </authorList>
    </citation>
    <scope>NUCLEOTIDE SEQUENCE</scope>
    <source>
        <strain evidence="1">CCFEE 5714</strain>
    </source>
</reference>
<evidence type="ECO:0000313" key="1">
    <source>
        <dbReference type="EMBL" id="KAK3697667.1"/>
    </source>
</evidence>
<sequence>VHGQLSTKMATKRNLVDLPPELHQDLLECFRSYLDLKSLCLTCKTLQRLATPKLYRCVILQVSDINETIHRSLNQANPGLAHTRLLRVEEWHENFNFESQGESLCRLIYAFPMDSLENLDVASLGNVPLQVTVLIHFKQRRLQNLLLHHQSRGRSVAPLLCADDFQNVSSLTLVVSSQGNVQRGHQLLKRISHIEDLAIYVHFPTEWRSQVDATASVDILSTIFESWLDSTVEKPKLRLNKLILSGFSCQHIAEILTSILIPEQLEHLSLQHCEDNHMALSSLSRAKLKLKSFDGRACHLSLGASEFPFETFLESFQGLQRLKVSIEHHITPHMDFPWKALRGHAKALRLLDIDDTGENDDPYANPSNNVTWSAYHELCSKCEALEQLVIQTSPPVDGPGFFPSVYSPLLNCLSCYHA</sequence>
<accession>A0ACC3MKA1</accession>
<protein>
    <submittedName>
        <fullName evidence="1">Uncharacterized protein</fullName>
    </submittedName>
</protein>